<evidence type="ECO:0000313" key="2">
    <source>
        <dbReference type="EMBL" id="MBB5054659.1"/>
    </source>
</evidence>
<gene>
    <name evidence="2" type="ORF">HNQ36_004666</name>
</gene>
<evidence type="ECO:0000313" key="3">
    <source>
        <dbReference type="Proteomes" id="UP000521227"/>
    </source>
</evidence>
<name>A0A840N2F9_9BRAD</name>
<comment type="caution">
    <text evidence="2">The sequence shown here is derived from an EMBL/GenBank/DDBJ whole genome shotgun (WGS) entry which is preliminary data.</text>
</comment>
<dbReference type="EMBL" id="JACHIJ010000008">
    <property type="protein sequence ID" value="MBB5054659.1"/>
    <property type="molecule type" value="Genomic_DNA"/>
</dbReference>
<dbReference type="RefSeq" id="WP_184089290.1">
    <property type="nucleotide sequence ID" value="NZ_JACHIJ010000008.1"/>
</dbReference>
<dbReference type="Proteomes" id="UP000521227">
    <property type="component" value="Unassembled WGS sequence"/>
</dbReference>
<feature type="region of interest" description="Disordered" evidence="1">
    <location>
        <begin position="20"/>
        <end position="45"/>
    </location>
</feature>
<sequence length="45" mass="5135">MPKIKRQALFIERLFRFGKSGIAPTAGNKGFPVHPRDEPKRDKAK</sequence>
<reference evidence="2 3" key="1">
    <citation type="submission" date="2020-08" db="EMBL/GenBank/DDBJ databases">
        <title>Genomic Encyclopedia of Type Strains, Phase IV (KMG-IV): sequencing the most valuable type-strain genomes for metagenomic binning, comparative biology and taxonomic classification.</title>
        <authorList>
            <person name="Goeker M."/>
        </authorList>
    </citation>
    <scope>NUCLEOTIDE SEQUENCE [LARGE SCALE GENOMIC DNA]</scope>
    <source>
        <strain evidence="2 3">DSM 17498</strain>
    </source>
</reference>
<organism evidence="2 3">
    <name type="scientific">Afipia massiliensis</name>
    <dbReference type="NCBI Taxonomy" id="211460"/>
    <lineage>
        <taxon>Bacteria</taxon>
        <taxon>Pseudomonadati</taxon>
        <taxon>Pseudomonadota</taxon>
        <taxon>Alphaproteobacteria</taxon>
        <taxon>Hyphomicrobiales</taxon>
        <taxon>Nitrobacteraceae</taxon>
        <taxon>Afipia</taxon>
    </lineage>
</organism>
<protein>
    <submittedName>
        <fullName evidence="2">Uncharacterized protein</fullName>
    </submittedName>
</protein>
<accession>A0A840N2F9</accession>
<feature type="compositionally biased region" description="Basic and acidic residues" evidence="1">
    <location>
        <begin position="34"/>
        <end position="45"/>
    </location>
</feature>
<dbReference type="AlphaFoldDB" id="A0A840N2F9"/>
<proteinExistence type="predicted"/>
<evidence type="ECO:0000256" key="1">
    <source>
        <dbReference type="SAM" id="MobiDB-lite"/>
    </source>
</evidence>